<evidence type="ECO:0000313" key="2">
    <source>
        <dbReference type="EMBL" id="MBS4199346.1"/>
    </source>
</evidence>
<feature type="domain" description="Aminoglycoside phosphotransferase" evidence="1">
    <location>
        <begin position="23"/>
        <end position="249"/>
    </location>
</feature>
<comment type="caution">
    <text evidence="2">The sequence shown here is derived from an EMBL/GenBank/DDBJ whole genome shotgun (WGS) entry which is preliminary data.</text>
</comment>
<proteinExistence type="predicted"/>
<dbReference type="SUPFAM" id="SSF56112">
    <property type="entry name" value="Protein kinase-like (PK-like)"/>
    <property type="match status" value="1"/>
</dbReference>
<dbReference type="InterPro" id="IPR011009">
    <property type="entry name" value="Kinase-like_dom_sf"/>
</dbReference>
<dbReference type="Gene3D" id="3.30.200.20">
    <property type="entry name" value="Phosphorylase Kinase, domain 1"/>
    <property type="match status" value="1"/>
</dbReference>
<name>A0A942TJK0_9BACI</name>
<dbReference type="RefSeq" id="WP_213110031.1">
    <property type="nucleotide sequence ID" value="NZ_JAGYPJ010000001.1"/>
</dbReference>
<dbReference type="AlphaFoldDB" id="A0A942TJK0"/>
<evidence type="ECO:0000259" key="1">
    <source>
        <dbReference type="Pfam" id="PF01636"/>
    </source>
</evidence>
<reference evidence="2 3" key="1">
    <citation type="submission" date="2021-05" db="EMBL/GenBank/DDBJ databases">
        <title>Novel Bacillus species.</title>
        <authorList>
            <person name="Liu G."/>
        </authorList>
    </citation>
    <scope>NUCLEOTIDE SEQUENCE [LARGE SCALE GENOMIC DNA]</scope>
    <source>
        <strain evidence="2 3">FJAT-49732</strain>
    </source>
</reference>
<sequence>MDINNRIVTMLKENYNIEVTRIEQQTGGWSALAFFIEDKERNYFLKVYNKNKPSVVQWIDAIDGCTPLVKWLHDYTELNNNIVNPIFTKFDGNKCEDESFVYLLSEYVEGATIGENPLSTNQVNELARILGLLHQSTSKVSNKLREQQTVEDFGIEYCDLLSSFIHYDLDKKDDVVLEIVKPYCNCLLDKIDRMMFLSKTLYNKAHKYVLCHADAHNWNIMQGENLMLIDWECVKLAPQEQDLILVVTEPYAKQFLKVYKKYMNYDTPDIDAYEFYFLKRKLEDIWEWIKDLRFEGLVKSEDITLKLLRSTLIECSQADSFRTDIEKAL</sequence>
<dbReference type="Gene3D" id="1.20.58.840">
    <property type="match status" value="1"/>
</dbReference>
<organism evidence="2 3">
    <name type="scientific">Lederbergia citrisecunda</name>
    <dbReference type="NCBI Taxonomy" id="2833583"/>
    <lineage>
        <taxon>Bacteria</taxon>
        <taxon>Bacillati</taxon>
        <taxon>Bacillota</taxon>
        <taxon>Bacilli</taxon>
        <taxon>Bacillales</taxon>
        <taxon>Bacillaceae</taxon>
        <taxon>Lederbergia</taxon>
    </lineage>
</organism>
<keyword evidence="3" id="KW-1185">Reference proteome</keyword>
<dbReference type="Proteomes" id="UP000682713">
    <property type="component" value="Unassembled WGS sequence"/>
</dbReference>
<evidence type="ECO:0000313" key="3">
    <source>
        <dbReference type="Proteomes" id="UP000682713"/>
    </source>
</evidence>
<dbReference type="Gene3D" id="1.10.510.10">
    <property type="entry name" value="Transferase(Phosphotransferase) domain 1"/>
    <property type="match status" value="1"/>
</dbReference>
<gene>
    <name evidence="2" type="ORF">KHA93_06740</name>
</gene>
<dbReference type="InterPro" id="IPR002575">
    <property type="entry name" value="Aminoglycoside_PTrfase"/>
</dbReference>
<accession>A0A942TJK0</accession>
<dbReference type="Pfam" id="PF01636">
    <property type="entry name" value="APH"/>
    <property type="match status" value="1"/>
</dbReference>
<protein>
    <submittedName>
        <fullName evidence="2">Aminoglycoside phosphotransferase family protein</fullName>
    </submittedName>
</protein>
<dbReference type="EMBL" id="JAGYPJ010000001">
    <property type="protein sequence ID" value="MBS4199346.1"/>
    <property type="molecule type" value="Genomic_DNA"/>
</dbReference>